<dbReference type="GO" id="GO:0045893">
    <property type="term" value="P:positive regulation of DNA-templated transcription"/>
    <property type="evidence" value="ECO:0000318"/>
    <property type="project" value="GO_Central"/>
</dbReference>
<evidence type="ECO:0000259" key="7">
    <source>
        <dbReference type="PROSITE" id="PS50217"/>
    </source>
</evidence>
<evidence type="ECO:0000313" key="8">
    <source>
        <dbReference type="EMBL" id="OAY46693.1"/>
    </source>
</evidence>
<dbReference type="SUPFAM" id="SSF57959">
    <property type="entry name" value="Leucine zipper domain"/>
    <property type="match status" value="1"/>
</dbReference>
<dbReference type="FunFam" id="1.20.5.170:FF:000020">
    <property type="entry name" value="BZIP transcription factor"/>
    <property type="match status" value="1"/>
</dbReference>
<organism evidence="8">
    <name type="scientific">Manihot esculenta</name>
    <name type="common">Cassava</name>
    <name type="synonym">Jatropha manihot</name>
    <dbReference type="NCBI Taxonomy" id="3983"/>
    <lineage>
        <taxon>Eukaryota</taxon>
        <taxon>Viridiplantae</taxon>
        <taxon>Streptophyta</taxon>
        <taxon>Embryophyta</taxon>
        <taxon>Tracheophyta</taxon>
        <taxon>Spermatophyta</taxon>
        <taxon>Magnoliopsida</taxon>
        <taxon>eudicotyledons</taxon>
        <taxon>Gunneridae</taxon>
        <taxon>Pentapetalae</taxon>
        <taxon>rosids</taxon>
        <taxon>fabids</taxon>
        <taxon>Malpighiales</taxon>
        <taxon>Euphorbiaceae</taxon>
        <taxon>Crotonoideae</taxon>
        <taxon>Manihoteae</taxon>
        <taxon>Manihot</taxon>
    </lineage>
</organism>
<dbReference type="STRING" id="3983.A0A2C9VPK3"/>
<proteinExistence type="predicted"/>
<dbReference type="PANTHER" id="PTHR45764:SF31">
    <property type="entry name" value="BASIC LEUCINE ZIPPER 1"/>
    <property type="match status" value="1"/>
</dbReference>
<evidence type="ECO:0000256" key="3">
    <source>
        <dbReference type="ARBA" id="ARBA00023125"/>
    </source>
</evidence>
<dbReference type="SMR" id="A0A2C9VPK3"/>
<dbReference type="Pfam" id="PF07716">
    <property type="entry name" value="bZIP_2"/>
    <property type="match status" value="1"/>
</dbReference>
<dbReference type="CDD" id="cd14702">
    <property type="entry name" value="bZIP_plant_GBF1"/>
    <property type="match status" value="1"/>
</dbReference>
<keyword evidence="4" id="KW-0804">Transcription</keyword>
<accession>A0A2C9VPK3</accession>
<keyword evidence="2" id="KW-0805">Transcription regulation</keyword>
<keyword evidence="3" id="KW-0238">DNA-binding</keyword>
<dbReference type="GO" id="GO:0005634">
    <property type="term" value="C:nucleus"/>
    <property type="evidence" value="ECO:0000318"/>
    <property type="project" value="GO_Central"/>
</dbReference>
<dbReference type="EMBL" id="CM004392">
    <property type="protein sequence ID" value="OAY46693.1"/>
    <property type="molecule type" value="Genomic_DNA"/>
</dbReference>
<feature type="domain" description="BZIP" evidence="7">
    <location>
        <begin position="15"/>
        <end position="53"/>
    </location>
</feature>
<evidence type="ECO:0000256" key="1">
    <source>
        <dbReference type="ARBA" id="ARBA00004123"/>
    </source>
</evidence>
<protein>
    <recommendedName>
        <fullName evidence="7">BZIP domain-containing protein</fullName>
    </recommendedName>
</protein>
<dbReference type="Gene3D" id="1.20.5.170">
    <property type="match status" value="1"/>
</dbReference>
<dbReference type="InterPro" id="IPR045314">
    <property type="entry name" value="bZIP_plant_GBF1"/>
</dbReference>
<dbReference type="SMART" id="SM00338">
    <property type="entry name" value="BRLZ"/>
    <property type="match status" value="1"/>
</dbReference>
<evidence type="ECO:0000256" key="6">
    <source>
        <dbReference type="SAM" id="Coils"/>
    </source>
</evidence>
<dbReference type="PROSITE" id="PS00036">
    <property type="entry name" value="BZIP_BASIC"/>
    <property type="match status" value="1"/>
</dbReference>
<dbReference type="GO" id="GO:0000976">
    <property type="term" value="F:transcription cis-regulatory region binding"/>
    <property type="evidence" value="ECO:0000318"/>
    <property type="project" value="GO_Central"/>
</dbReference>
<comment type="subcellular location">
    <subcellularLocation>
        <location evidence="1">Nucleus</location>
    </subcellularLocation>
</comment>
<gene>
    <name evidence="8" type="ORF">MANES_06G019400</name>
</gene>
<name>A0A2C9VPK3_MANES</name>
<dbReference type="OrthoDB" id="551672at2759"/>
<dbReference type="AlphaFoldDB" id="A0A2C9VPK3"/>
<dbReference type="PROSITE" id="PS50217">
    <property type="entry name" value="BZIP"/>
    <property type="match status" value="1"/>
</dbReference>
<dbReference type="PANTHER" id="PTHR45764">
    <property type="entry name" value="BZIP TRANSCRIPTION FACTOR 44"/>
    <property type="match status" value="1"/>
</dbReference>
<dbReference type="GO" id="GO:0003700">
    <property type="term" value="F:DNA-binding transcription factor activity"/>
    <property type="evidence" value="ECO:0000318"/>
    <property type="project" value="GO_Central"/>
</dbReference>
<dbReference type="GO" id="GO:0046982">
    <property type="term" value="F:protein heterodimerization activity"/>
    <property type="evidence" value="ECO:0007669"/>
    <property type="project" value="UniProtKB-ARBA"/>
</dbReference>
<dbReference type="InterPro" id="IPR046347">
    <property type="entry name" value="bZIP_sf"/>
</dbReference>
<dbReference type="InterPro" id="IPR004827">
    <property type="entry name" value="bZIP"/>
</dbReference>
<evidence type="ECO:0000256" key="5">
    <source>
        <dbReference type="ARBA" id="ARBA00023242"/>
    </source>
</evidence>
<reference evidence="8" key="1">
    <citation type="submission" date="2016-02" db="EMBL/GenBank/DDBJ databases">
        <title>WGS assembly of Manihot esculenta.</title>
        <authorList>
            <person name="Bredeson J.V."/>
            <person name="Prochnik S.E."/>
            <person name="Lyons J.B."/>
            <person name="Schmutz J."/>
            <person name="Grimwood J."/>
            <person name="Vrebalov J."/>
            <person name="Bart R.S."/>
            <person name="Amuge T."/>
            <person name="Ferguson M.E."/>
            <person name="Green R."/>
            <person name="Putnam N."/>
            <person name="Stites J."/>
            <person name="Rounsley S."/>
            <person name="Rokhsar D.S."/>
        </authorList>
    </citation>
    <scope>NUCLEOTIDE SEQUENCE [LARGE SCALE GENOMIC DNA]</scope>
    <source>
        <tissue evidence="8">Leaf</tissue>
    </source>
</reference>
<keyword evidence="5" id="KW-0539">Nucleus</keyword>
<sequence>MLFKLLKKSSNVTIDEKKRKRMISNRESARRSRMRRQKNIEDLINEKAELEEKINDDYHKCREKWQILLVLESENEVLRDKKMGLISYLKFLNQILVDYKETEDSNHVHGPAQQVKACEMSKF</sequence>
<evidence type="ECO:0000256" key="4">
    <source>
        <dbReference type="ARBA" id="ARBA00023163"/>
    </source>
</evidence>
<keyword evidence="6" id="KW-0175">Coiled coil</keyword>
<feature type="coiled-coil region" evidence="6">
    <location>
        <begin position="33"/>
        <end position="60"/>
    </location>
</feature>
<evidence type="ECO:0000256" key="2">
    <source>
        <dbReference type="ARBA" id="ARBA00023015"/>
    </source>
</evidence>